<accession>A0A2J5HYW8</accession>
<organism evidence="1 2">
    <name type="scientific">Aspergillus taichungensis</name>
    <dbReference type="NCBI Taxonomy" id="482145"/>
    <lineage>
        <taxon>Eukaryota</taxon>
        <taxon>Fungi</taxon>
        <taxon>Dikarya</taxon>
        <taxon>Ascomycota</taxon>
        <taxon>Pezizomycotina</taxon>
        <taxon>Eurotiomycetes</taxon>
        <taxon>Eurotiomycetidae</taxon>
        <taxon>Eurotiales</taxon>
        <taxon>Aspergillaceae</taxon>
        <taxon>Aspergillus</taxon>
        <taxon>Aspergillus subgen. Circumdati</taxon>
    </lineage>
</organism>
<gene>
    <name evidence="1" type="ORF">BDW42DRAFT_192885</name>
</gene>
<evidence type="ECO:0000313" key="1">
    <source>
        <dbReference type="EMBL" id="PLN82679.1"/>
    </source>
</evidence>
<evidence type="ECO:0008006" key="3">
    <source>
        <dbReference type="Google" id="ProtNLM"/>
    </source>
</evidence>
<dbReference type="AlphaFoldDB" id="A0A2J5HYW8"/>
<dbReference type="InterPro" id="IPR036047">
    <property type="entry name" value="F-box-like_dom_sf"/>
</dbReference>
<dbReference type="SUPFAM" id="SSF81383">
    <property type="entry name" value="F-box domain"/>
    <property type="match status" value="1"/>
</dbReference>
<keyword evidence="2" id="KW-1185">Reference proteome</keyword>
<dbReference type="Proteomes" id="UP000235023">
    <property type="component" value="Unassembled WGS sequence"/>
</dbReference>
<evidence type="ECO:0000313" key="2">
    <source>
        <dbReference type="Proteomes" id="UP000235023"/>
    </source>
</evidence>
<sequence length="412" mass="46346">MGDYEVYCSLCGFILHDLYLEDASYDYRRSQLPAGEEEPPWLNEMQVMGENLDAPTLKKVYVSGPQTACAVGNSFDVDPGEDPRFPAQGQARYVENGRADLCVYEWSVNGYIIPYHRACYHILEKAIASSTGTPVDLDVLYGVLRRIAASHPTIQAAKVLPGIDYGAAARAHRGGWWWPRQGYETYTWDPTDIPDLRAYYAELPVLQGMSSDCEQAQGKDPVVQRSTSDPFASLPTNVLHSILHPLPISSVGRLRIASPAVAHTKLSNTFWASKIHHDMPWLYDLPDNASPNLDWASIYQHLWLRSQSKFPFQMRGLVNRRRIWAICAQIAQPYAVAKQTDEEQRRPPCPMLDDVVASPMRPLCLPRVLAPRTGHLLLVDEMKGFARSRPTFTVFWSCTGALAGFETRYINS</sequence>
<name>A0A2J5HYW8_9EURO</name>
<dbReference type="OrthoDB" id="9984533at2759"/>
<reference evidence="2" key="1">
    <citation type="submission" date="2017-12" db="EMBL/GenBank/DDBJ databases">
        <authorList>
            <consortium name="DOE Joint Genome Institute"/>
            <person name="Mondo S.J."/>
            <person name="Kjaerbolling I."/>
            <person name="Vesth T.C."/>
            <person name="Frisvad J.C."/>
            <person name="Nybo J.L."/>
            <person name="Theobald S."/>
            <person name="Kuo A."/>
            <person name="Bowyer P."/>
            <person name="Matsuda Y."/>
            <person name="Lyhne E.K."/>
            <person name="Kogle M.E."/>
            <person name="Clum A."/>
            <person name="Lipzen A."/>
            <person name="Salamov A."/>
            <person name="Ngan C.Y."/>
            <person name="Daum C."/>
            <person name="Chiniquy J."/>
            <person name="Barry K."/>
            <person name="LaButti K."/>
            <person name="Haridas S."/>
            <person name="Simmons B.A."/>
            <person name="Magnuson J.K."/>
            <person name="Mortensen U.H."/>
            <person name="Larsen T.O."/>
            <person name="Grigoriev I.V."/>
            <person name="Baker S.E."/>
            <person name="Andersen M.R."/>
            <person name="Nordberg H.P."/>
            <person name="Cantor M.N."/>
            <person name="Hua S.X."/>
        </authorList>
    </citation>
    <scope>NUCLEOTIDE SEQUENCE [LARGE SCALE GENOMIC DNA]</scope>
    <source>
        <strain evidence="2">IBT 19404</strain>
    </source>
</reference>
<dbReference type="EMBL" id="KZ559525">
    <property type="protein sequence ID" value="PLN82679.1"/>
    <property type="molecule type" value="Genomic_DNA"/>
</dbReference>
<proteinExistence type="predicted"/>
<protein>
    <recommendedName>
        <fullName evidence="3">F-box domain-containing protein</fullName>
    </recommendedName>
</protein>